<keyword evidence="2" id="KW-0813">Transport</keyword>
<gene>
    <name evidence="8" type="primary">lplT_2</name>
    <name evidence="8" type="ORF">NCTC11647_01962</name>
</gene>
<dbReference type="GO" id="GO:0022857">
    <property type="term" value="F:transmembrane transporter activity"/>
    <property type="evidence" value="ECO:0007669"/>
    <property type="project" value="InterPro"/>
</dbReference>
<dbReference type="InterPro" id="IPR036259">
    <property type="entry name" value="MFS_trans_sf"/>
</dbReference>
<dbReference type="RefSeq" id="WP_005298291.1">
    <property type="nucleotide sequence ID" value="NZ_PYOG01000012.1"/>
</dbReference>
<evidence type="ECO:0000256" key="5">
    <source>
        <dbReference type="ARBA" id="ARBA00022989"/>
    </source>
</evidence>
<evidence type="ECO:0000256" key="1">
    <source>
        <dbReference type="ARBA" id="ARBA00004651"/>
    </source>
</evidence>
<evidence type="ECO:0000256" key="2">
    <source>
        <dbReference type="ARBA" id="ARBA00022448"/>
    </source>
</evidence>
<evidence type="ECO:0000256" key="3">
    <source>
        <dbReference type="ARBA" id="ARBA00022475"/>
    </source>
</evidence>
<evidence type="ECO:0000256" key="6">
    <source>
        <dbReference type="ARBA" id="ARBA00023136"/>
    </source>
</evidence>
<dbReference type="InterPro" id="IPR011701">
    <property type="entry name" value="MFS"/>
</dbReference>
<dbReference type="SUPFAM" id="SSF103473">
    <property type="entry name" value="MFS general substrate transporter"/>
    <property type="match status" value="1"/>
</dbReference>
<evidence type="ECO:0000313" key="8">
    <source>
        <dbReference type="EMBL" id="SPY28859.1"/>
    </source>
</evidence>
<evidence type="ECO:0000313" key="9">
    <source>
        <dbReference type="Proteomes" id="UP000251647"/>
    </source>
</evidence>
<dbReference type="GO" id="GO:0016746">
    <property type="term" value="F:acyltransferase activity"/>
    <property type="evidence" value="ECO:0007669"/>
    <property type="project" value="InterPro"/>
</dbReference>
<dbReference type="Gene3D" id="1.20.1250.20">
    <property type="entry name" value="MFS general substrate transporter like domains"/>
    <property type="match status" value="1"/>
</dbReference>
<evidence type="ECO:0000259" key="7">
    <source>
        <dbReference type="SMART" id="SM00563"/>
    </source>
</evidence>
<dbReference type="GO" id="GO:0005886">
    <property type="term" value="C:plasma membrane"/>
    <property type="evidence" value="ECO:0007669"/>
    <property type="project" value="UniProtKB-SubCell"/>
</dbReference>
<dbReference type="CDD" id="cd07989">
    <property type="entry name" value="LPLAT_AGPAT-like"/>
    <property type="match status" value="1"/>
</dbReference>
<sequence>MALSPHSSLLRKQRFLPYFLTQALGAFNDNVYKNVLLILIAFAAPGALPFSSDLAINIAAGLFILPFFLFSASAGVLSDIYDKAQIMRIVKFAEIIIMACAAIAFITQSYLILLFLLFLMGTQSAFFGPAKYALLPQHLKKEELIAGNALVEMGTFLAILLGTLFAGVIADSSQHAHLFAGISVVTFAILGYLTSRKIPEAKPSLHGVQFQWRPIEQTKTTLAIAKKDKTIFQCVMGISWFWFLGACYLTQFPNFTRESLGGSAASVSLLLALFSIGIAIGSMLCNKLSHQRVEPGIVTLGCIGMTLFGADLYFATPNIAPVTQSVFDFLTQPELIRVFVSLVMLGVSGGLFIVPLYALMQERSPEDERAQIVAANNIWNAIFMVFSSLAAIIFISVLKLSIPEFFLVLAIMNALVVIYIYRQAPDFFWRFIVWLVSHTMYRVRHKNVKNIPQQGAALLVCNHVTYMDALLLAGACPRPIRFLMDIRLYKLPMINAFCRACKVIPVDSQDRRSIQKAFNQIDTLLKAGDIVCLFPEGQLTYDGEIGPFMRGVEVITKRNKVPIIPMALQGLWGSFFSRERGRAVLKRPKRFWSKINIIVGDPIYPPEVSKEELRAQVIELRGSER</sequence>
<keyword evidence="3" id="KW-1003">Cell membrane</keyword>
<dbReference type="PANTHER" id="PTHR43266">
    <property type="entry name" value="MACROLIDE-EFFLUX PROTEIN"/>
    <property type="match status" value="1"/>
</dbReference>
<dbReference type="Proteomes" id="UP000251647">
    <property type="component" value="Unassembled WGS sequence"/>
</dbReference>
<dbReference type="OrthoDB" id="9803968at2"/>
<dbReference type="SUPFAM" id="SSF69593">
    <property type="entry name" value="Glycerol-3-phosphate (1)-acyltransferase"/>
    <property type="match status" value="1"/>
</dbReference>
<feature type="domain" description="Phospholipid/glycerol acyltransferase" evidence="7">
    <location>
        <begin position="457"/>
        <end position="571"/>
    </location>
</feature>
<protein>
    <submittedName>
        <fullName evidence="8">Lysophospholipid transporter lplT</fullName>
    </submittedName>
</protein>
<evidence type="ECO:0000256" key="4">
    <source>
        <dbReference type="ARBA" id="ARBA00022692"/>
    </source>
</evidence>
<dbReference type="Pfam" id="PF07690">
    <property type="entry name" value="MFS_1"/>
    <property type="match status" value="1"/>
</dbReference>
<dbReference type="CDD" id="cd06173">
    <property type="entry name" value="MFS_MefA_like"/>
    <property type="match status" value="1"/>
</dbReference>
<accession>A0A2T3QJ66</accession>
<organism evidence="8 9">
    <name type="scientific">Photobacterium damselae</name>
    <dbReference type="NCBI Taxonomy" id="38293"/>
    <lineage>
        <taxon>Bacteria</taxon>
        <taxon>Pseudomonadati</taxon>
        <taxon>Pseudomonadota</taxon>
        <taxon>Gammaproteobacteria</taxon>
        <taxon>Vibrionales</taxon>
        <taxon>Vibrionaceae</taxon>
        <taxon>Photobacterium</taxon>
    </lineage>
</organism>
<dbReference type="EMBL" id="UATL01000001">
    <property type="protein sequence ID" value="SPY28859.1"/>
    <property type="molecule type" value="Genomic_DNA"/>
</dbReference>
<dbReference type="SMART" id="SM00563">
    <property type="entry name" value="PlsC"/>
    <property type="match status" value="1"/>
</dbReference>
<keyword evidence="4" id="KW-0812">Transmembrane</keyword>
<dbReference type="Pfam" id="PF01553">
    <property type="entry name" value="Acyltransferase"/>
    <property type="match status" value="1"/>
</dbReference>
<dbReference type="InterPro" id="IPR002123">
    <property type="entry name" value="Plipid/glycerol_acylTrfase"/>
</dbReference>
<dbReference type="AlphaFoldDB" id="A0A2T3QJ66"/>
<name>A0A2T3QJ66_PHODM</name>
<reference evidence="8 9" key="1">
    <citation type="submission" date="2018-06" db="EMBL/GenBank/DDBJ databases">
        <authorList>
            <consortium name="Pathogen Informatics"/>
            <person name="Doyle S."/>
        </authorList>
    </citation>
    <scope>NUCLEOTIDE SEQUENCE [LARGE SCALE GENOMIC DNA]</scope>
    <source>
        <strain evidence="8 9">NCTC11647</strain>
    </source>
</reference>
<dbReference type="PANTHER" id="PTHR43266:SF2">
    <property type="entry name" value="MAJOR FACILITATOR SUPERFAMILY (MFS) PROFILE DOMAIN-CONTAINING PROTEIN"/>
    <property type="match status" value="1"/>
</dbReference>
<proteinExistence type="predicted"/>
<keyword evidence="6" id="KW-0472">Membrane</keyword>
<keyword evidence="5" id="KW-1133">Transmembrane helix</keyword>
<comment type="subcellular location">
    <subcellularLocation>
        <location evidence="1">Cell membrane</location>
        <topology evidence="1">Multi-pass membrane protein</topology>
    </subcellularLocation>
</comment>